<evidence type="ECO:0000256" key="5">
    <source>
        <dbReference type="ARBA" id="ARBA00023136"/>
    </source>
</evidence>
<dbReference type="Pfam" id="PF01895">
    <property type="entry name" value="PhoU"/>
    <property type="match status" value="2"/>
</dbReference>
<evidence type="ECO:0000313" key="9">
    <source>
        <dbReference type="Proteomes" id="UP000268844"/>
    </source>
</evidence>
<protein>
    <submittedName>
        <fullName evidence="8">Na+/Pi-cotransporter</fullName>
    </submittedName>
</protein>
<accession>A0A3S4ENC2</accession>
<reference evidence="8 9" key="1">
    <citation type="submission" date="2018-12" db="EMBL/GenBank/DDBJ databases">
        <authorList>
            <person name="Criscuolo A."/>
        </authorList>
    </citation>
    <scope>NUCLEOTIDE SEQUENCE [LARGE SCALE GENOMIC DNA]</scope>
    <source>
        <strain evidence="8">ACIP1116281</strain>
    </source>
</reference>
<feature type="transmembrane region" description="Helical" evidence="6">
    <location>
        <begin position="136"/>
        <end position="157"/>
    </location>
</feature>
<keyword evidence="2" id="KW-1003">Cell membrane</keyword>
<dbReference type="Pfam" id="PF02690">
    <property type="entry name" value="Na_Pi_cotrans"/>
    <property type="match status" value="1"/>
</dbReference>
<dbReference type="AlphaFoldDB" id="A0A3S4ENC2"/>
<sequence>MESTIGLVDLLGAAALLLWGLRMIKTGVLRAYGTVLRQRLGRSTANRFMAAFWGFLVTLGLQSSTATAVIIASFTARDIIRPRMAQAMMLGANFGTAVVALVLSADIHWVGSALLFCGVMLFNLSQGSRNRNLGRAIIGLGLMLLALQLLGGVTAPLRESETLITVLAALGEAPVFAVILSAGLAVMASSSLAVVVLVMMLAAAGVVGPELALWLVAGANLGGAIPPYLAVRSEGLPARRLTLANLLVRSSGAMVVLIFAAPLAELLSRWFTDPAAFVAAAHLGFSAVLLLVFLPLLGPVTKLAELLLPARADADGEAQTYLDEGLMSSPDMAIAVAARETLRMGDLIGSMLDQTQRSLRDGDEATYALVSRQEEEVDRLHEAIKLYVARISRLDLEEDDARRASEVISYAINLEHVGDIIKRGLAEIAAKKARKKLSLSPEGLAEISEFFQYTRDNLQLAQAIFMSRDPDIAKRLLAQKIEIRRLEARSAGLHMARMRAGRTESVETSSIHLDLLRDLKRVNAHLASVAYPILEEIGLLDESRLRSAKGD</sequence>
<dbReference type="GO" id="GO:0005886">
    <property type="term" value="C:plasma membrane"/>
    <property type="evidence" value="ECO:0007669"/>
    <property type="project" value="UniProtKB-SubCell"/>
</dbReference>
<dbReference type="GO" id="GO:0044341">
    <property type="term" value="P:sodium-dependent phosphate transport"/>
    <property type="evidence" value="ECO:0007669"/>
    <property type="project" value="InterPro"/>
</dbReference>
<dbReference type="EMBL" id="UZWD01000038">
    <property type="protein sequence ID" value="VDS05984.1"/>
    <property type="molecule type" value="Genomic_DNA"/>
</dbReference>
<comment type="subcellular location">
    <subcellularLocation>
        <location evidence="1">Cell membrane</location>
        <topology evidence="1">Multi-pass membrane protein</topology>
    </subcellularLocation>
</comment>
<dbReference type="NCBIfam" id="NF037997">
    <property type="entry name" value="Na_Pi_symport"/>
    <property type="match status" value="1"/>
</dbReference>
<evidence type="ECO:0000256" key="6">
    <source>
        <dbReference type="SAM" id="Phobius"/>
    </source>
</evidence>
<dbReference type="InterPro" id="IPR026022">
    <property type="entry name" value="PhoU_dom"/>
</dbReference>
<dbReference type="InterPro" id="IPR038078">
    <property type="entry name" value="PhoU-like_sf"/>
</dbReference>
<dbReference type="OrthoDB" id="5778511at2"/>
<feature type="transmembrane region" description="Helical" evidence="6">
    <location>
        <begin position="191"/>
        <end position="207"/>
    </location>
</feature>
<feature type="domain" description="PhoU" evidence="7">
    <location>
        <begin position="342"/>
        <end position="423"/>
    </location>
</feature>
<feature type="transmembrane region" description="Helical" evidence="6">
    <location>
        <begin position="276"/>
        <end position="297"/>
    </location>
</feature>
<dbReference type="Gene3D" id="1.20.58.220">
    <property type="entry name" value="Phosphate transport system protein phou homolog 2, domain 2"/>
    <property type="match status" value="1"/>
</dbReference>
<dbReference type="GO" id="GO:0005436">
    <property type="term" value="F:sodium:phosphate symporter activity"/>
    <property type="evidence" value="ECO:0007669"/>
    <property type="project" value="InterPro"/>
</dbReference>
<name>A0A3S4ENC2_9HYPH</name>
<evidence type="ECO:0000313" key="8">
    <source>
        <dbReference type="EMBL" id="VDS05984.1"/>
    </source>
</evidence>
<feature type="transmembrane region" description="Helical" evidence="6">
    <location>
        <begin position="163"/>
        <end position="184"/>
    </location>
</feature>
<dbReference type="RefSeq" id="WP_126151502.1">
    <property type="nucleotide sequence ID" value="NZ_JBHTMH010000001.1"/>
</dbReference>
<keyword evidence="4 6" id="KW-1133">Transmembrane helix</keyword>
<evidence type="ECO:0000256" key="4">
    <source>
        <dbReference type="ARBA" id="ARBA00022989"/>
    </source>
</evidence>
<organism evidence="8 9">
    <name type="scientific">Devosia equisanguinis</name>
    <dbReference type="NCBI Taxonomy" id="2490941"/>
    <lineage>
        <taxon>Bacteria</taxon>
        <taxon>Pseudomonadati</taxon>
        <taxon>Pseudomonadota</taxon>
        <taxon>Alphaproteobacteria</taxon>
        <taxon>Hyphomicrobiales</taxon>
        <taxon>Devosiaceae</taxon>
        <taxon>Devosia</taxon>
    </lineage>
</organism>
<keyword evidence="9" id="KW-1185">Reference proteome</keyword>
<dbReference type="PANTHER" id="PTHR10010">
    <property type="entry name" value="SOLUTE CARRIER FAMILY 34 SODIUM PHOSPHATE , MEMBER 2-RELATED"/>
    <property type="match status" value="1"/>
</dbReference>
<proteinExistence type="predicted"/>
<evidence type="ECO:0000256" key="1">
    <source>
        <dbReference type="ARBA" id="ARBA00004651"/>
    </source>
</evidence>
<evidence type="ECO:0000259" key="7">
    <source>
        <dbReference type="Pfam" id="PF01895"/>
    </source>
</evidence>
<dbReference type="Proteomes" id="UP000268844">
    <property type="component" value="Unassembled WGS sequence"/>
</dbReference>
<evidence type="ECO:0000256" key="3">
    <source>
        <dbReference type="ARBA" id="ARBA00022692"/>
    </source>
</evidence>
<feature type="transmembrane region" description="Helical" evidence="6">
    <location>
        <begin position="243"/>
        <end position="264"/>
    </location>
</feature>
<dbReference type="SUPFAM" id="SSF109755">
    <property type="entry name" value="PhoU-like"/>
    <property type="match status" value="1"/>
</dbReference>
<keyword evidence="5 6" id="KW-0472">Membrane</keyword>
<dbReference type="InterPro" id="IPR003841">
    <property type="entry name" value="Na/Pi_transpt"/>
</dbReference>
<dbReference type="PANTHER" id="PTHR10010:SF46">
    <property type="entry name" value="SODIUM-DEPENDENT PHOSPHATE TRANSPORT PROTEIN 2B"/>
    <property type="match status" value="1"/>
</dbReference>
<keyword evidence="3 6" id="KW-0812">Transmembrane</keyword>
<evidence type="ECO:0000256" key="2">
    <source>
        <dbReference type="ARBA" id="ARBA00022475"/>
    </source>
</evidence>
<feature type="transmembrane region" description="Helical" evidence="6">
    <location>
        <begin position="50"/>
        <end position="72"/>
    </location>
</feature>
<gene>
    <name evidence="8" type="ORF">DEVEQU_03132</name>
</gene>
<feature type="domain" description="PhoU" evidence="7">
    <location>
        <begin position="447"/>
        <end position="530"/>
    </location>
</feature>